<keyword evidence="1" id="KW-0812">Transmembrane</keyword>
<dbReference type="Proteomes" id="UP000267077">
    <property type="component" value="Unassembled WGS sequence"/>
</dbReference>
<reference evidence="2 3" key="1">
    <citation type="submission" date="2018-12" db="EMBL/GenBank/DDBJ databases">
        <title>Dyella dinghuensis sp. nov. DHOA06 and Dyella choica sp. nov. 4M-K27, isolated from forest soil.</title>
        <authorList>
            <person name="Qiu L.-H."/>
            <person name="Gao Z.-H."/>
        </authorList>
    </citation>
    <scope>NUCLEOTIDE SEQUENCE [LARGE SCALE GENOMIC DNA]</scope>
    <source>
        <strain evidence="2 3">DHOA06</strain>
    </source>
</reference>
<dbReference type="EMBL" id="RYZR01000006">
    <property type="protein sequence ID" value="RUL63106.1"/>
    <property type="molecule type" value="Genomic_DNA"/>
</dbReference>
<sequence>MTTAEKIEVILIPLAGAAIWLMREWLPADIGIGSLLLASSVLLLLQGLFRDLWLLFKRKQDTQSGTRQEVLCMCVESTVGVMGVTAGIIIFGSAINRPVQMNPWIWSLLAIAVLTVGFAIKDFIFEWRPFRIRRDKNHLNIVFSWRN</sequence>
<evidence type="ECO:0000313" key="3">
    <source>
        <dbReference type="Proteomes" id="UP000267077"/>
    </source>
</evidence>
<evidence type="ECO:0000313" key="2">
    <source>
        <dbReference type="EMBL" id="RUL63106.1"/>
    </source>
</evidence>
<evidence type="ECO:0000256" key="1">
    <source>
        <dbReference type="SAM" id="Phobius"/>
    </source>
</evidence>
<organism evidence="2 3">
    <name type="scientific">Dyella dinghuensis</name>
    <dbReference type="NCBI Taxonomy" id="1920169"/>
    <lineage>
        <taxon>Bacteria</taxon>
        <taxon>Pseudomonadati</taxon>
        <taxon>Pseudomonadota</taxon>
        <taxon>Gammaproteobacteria</taxon>
        <taxon>Lysobacterales</taxon>
        <taxon>Rhodanobacteraceae</taxon>
        <taxon>Dyella</taxon>
    </lineage>
</organism>
<keyword evidence="1" id="KW-1133">Transmembrane helix</keyword>
<keyword evidence="3" id="KW-1185">Reference proteome</keyword>
<proteinExistence type="predicted"/>
<feature type="transmembrane region" description="Helical" evidence="1">
    <location>
        <begin position="104"/>
        <end position="124"/>
    </location>
</feature>
<dbReference type="RefSeq" id="WP_126674043.1">
    <property type="nucleotide sequence ID" value="NZ_RYZR01000006.1"/>
</dbReference>
<keyword evidence="1" id="KW-0472">Membrane</keyword>
<dbReference type="AlphaFoldDB" id="A0A432LRE9"/>
<accession>A0A432LRE9</accession>
<dbReference type="OrthoDB" id="9975400at2"/>
<comment type="caution">
    <text evidence="2">The sequence shown here is derived from an EMBL/GenBank/DDBJ whole genome shotgun (WGS) entry which is preliminary data.</text>
</comment>
<gene>
    <name evidence="2" type="ORF">EKH79_11875</name>
</gene>
<protein>
    <submittedName>
        <fullName evidence="2">Uncharacterized protein</fullName>
    </submittedName>
</protein>
<feature type="transmembrane region" description="Helical" evidence="1">
    <location>
        <begin position="30"/>
        <end position="49"/>
    </location>
</feature>
<name>A0A432LRE9_9GAMM</name>
<feature type="transmembrane region" description="Helical" evidence="1">
    <location>
        <begin position="70"/>
        <end position="92"/>
    </location>
</feature>